<evidence type="ECO:0000256" key="1">
    <source>
        <dbReference type="SAM" id="MobiDB-lite"/>
    </source>
</evidence>
<feature type="region of interest" description="Disordered" evidence="1">
    <location>
        <begin position="74"/>
        <end position="96"/>
    </location>
</feature>
<evidence type="ECO:0000313" key="2">
    <source>
        <dbReference type="EMBL" id="KAL2061075.1"/>
    </source>
</evidence>
<feature type="compositionally biased region" description="Basic and acidic residues" evidence="1">
    <location>
        <begin position="86"/>
        <end position="96"/>
    </location>
</feature>
<dbReference type="EMBL" id="JAZHXI010000020">
    <property type="protein sequence ID" value="KAL2061075.1"/>
    <property type="molecule type" value="Genomic_DNA"/>
</dbReference>
<keyword evidence="3" id="KW-1185">Reference proteome</keyword>
<dbReference type="Proteomes" id="UP001595075">
    <property type="component" value="Unassembled WGS sequence"/>
</dbReference>
<evidence type="ECO:0000313" key="3">
    <source>
        <dbReference type="Proteomes" id="UP001595075"/>
    </source>
</evidence>
<proteinExistence type="predicted"/>
<sequence>MGIITQTSDQSHDIPILRAKPIIIRHPSSKSSTSSHIPFLPRKGTKANWYSSLLHAGVCLGLCITQKSVDAAGFSSLRETRKKQNCGKETERKETQ</sequence>
<accession>A0ABR4BTV5</accession>
<organism evidence="2 3">
    <name type="scientific">Oculimacula yallundae</name>
    <dbReference type="NCBI Taxonomy" id="86028"/>
    <lineage>
        <taxon>Eukaryota</taxon>
        <taxon>Fungi</taxon>
        <taxon>Dikarya</taxon>
        <taxon>Ascomycota</taxon>
        <taxon>Pezizomycotina</taxon>
        <taxon>Leotiomycetes</taxon>
        <taxon>Helotiales</taxon>
        <taxon>Ploettnerulaceae</taxon>
        <taxon>Oculimacula</taxon>
    </lineage>
</organism>
<comment type="caution">
    <text evidence="2">The sequence shown here is derived from an EMBL/GenBank/DDBJ whole genome shotgun (WGS) entry which is preliminary data.</text>
</comment>
<name>A0ABR4BTV5_9HELO</name>
<gene>
    <name evidence="2" type="ORF">VTL71DRAFT_9127</name>
</gene>
<reference evidence="2 3" key="1">
    <citation type="journal article" date="2024" name="Commun. Biol.">
        <title>Comparative genomic analysis of thermophilic fungi reveals convergent evolutionary adaptations and gene losses.</title>
        <authorList>
            <person name="Steindorff A.S."/>
            <person name="Aguilar-Pontes M.V."/>
            <person name="Robinson A.J."/>
            <person name="Andreopoulos B."/>
            <person name="LaButti K."/>
            <person name="Kuo A."/>
            <person name="Mondo S."/>
            <person name="Riley R."/>
            <person name="Otillar R."/>
            <person name="Haridas S."/>
            <person name="Lipzen A."/>
            <person name="Grimwood J."/>
            <person name="Schmutz J."/>
            <person name="Clum A."/>
            <person name="Reid I.D."/>
            <person name="Moisan M.C."/>
            <person name="Butler G."/>
            <person name="Nguyen T.T.M."/>
            <person name="Dewar K."/>
            <person name="Conant G."/>
            <person name="Drula E."/>
            <person name="Henrissat B."/>
            <person name="Hansel C."/>
            <person name="Singer S."/>
            <person name="Hutchinson M.I."/>
            <person name="de Vries R.P."/>
            <person name="Natvig D.O."/>
            <person name="Powell A.J."/>
            <person name="Tsang A."/>
            <person name="Grigoriev I.V."/>
        </authorList>
    </citation>
    <scope>NUCLEOTIDE SEQUENCE [LARGE SCALE GENOMIC DNA]</scope>
    <source>
        <strain evidence="2 3">CBS 494.80</strain>
    </source>
</reference>
<protein>
    <submittedName>
        <fullName evidence="2">Uncharacterized protein</fullName>
    </submittedName>
</protein>